<accession>D9SL55</accession>
<gene>
    <name evidence="2" type="ordered locus">Clocel_1827</name>
</gene>
<evidence type="ECO:0000313" key="3">
    <source>
        <dbReference type="Proteomes" id="UP000002730"/>
    </source>
</evidence>
<evidence type="ECO:0000313" key="2">
    <source>
        <dbReference type="EMBL" id="ADL51571.1"/>
    </source>
</evidence>
<dbReference type="OrthoDB" id="9804157at2"/>
<reference evidence="2 3" key="1">
    <citation type="submission" date="2010-08" db="EMBL/GenBank/DDBJ databases">
        <title>Complete sequence of Clostridium cellulovorans 743B.</title>
        <authorList>
            <consortium name="US DOE Joint Genome Institute"/>
            <person name="Lucas S."/>
            <person name="Copeland A."/>
            <person name="Lapidus A."/>
            <person name="Cheng J.-F."/>
            <person name="Bruce D."/>
            <person name="Goodwin L."/>
            <person name="Pitluck S."/>
            <person name="Chertkov O."/>
            <person name="Detter J.C."/>
            <person name="Han C."/>
            <person name="Tapia R."/>
            <person name="Land M."/>
            <person name="Hauser L."/>
            <person name="Chang Y.-J."/>
            <person name="Jeffries C."/>
            <person name="Kyrpides N."/>
            <person name="Ivanova N."/>
            <person name="Mikhailova N."/>
            <person name="Hemme C.L."/>
            <person name="Woyke T."/>
        </authorList>
    </citation>
    <scope>NUCLEOTIDE SEQUENCE [LARGE SCALE GENOMIC DNA]</scope>
    <source>
        <strain evidence="3">ATCC 35296 / DSM 3052 / OCM 3 / 743B</strain>
    </source>
</reference>
<dbReference type="AlphaFoldDB" id="D9SL55"/>
<organism evidence="2 3">
    <name type="scientific">Clostridium cellulovorans (strain ATCC 35296 / DSM 3052 / OCM 3 / 743B)</name>
    <dbReference type="NCBI Taxonomy" id="573061"/>
    <lineage>
        <taxon>Bacteria</taxon>
        <taxon>Bacillati</taxon>
        <taxon>Bacillota</taxon>
        <taxon>Clostridia</taxon>
        <taxon>Eubacteriales</taxon>
        <taxon>Clostridiaceae</taxon>
        <taxon>Clostridium</taxon>
    </lineage>
</organism>
<dbReference type="FunFam" id="3.90.1010.10:FF:000009">
    <property type="entry name" value="FeS cluster assembly scaffold protein NifU"/>
    <property type="match status" value="1"/>
</dbReference>
<dbReference type="Gene3D" id="3.90.1010.10">
    <property type="match status" value="1"/>
</dbReference>
<dbReference type="HOGENOM" id="CLU_079283_5_1_9"/>
<dbReference type="KEGG" id="ccb:Clocel_1827"/>
<dbReference type="CDD" id="cd06664">
    <property type="entry name" value="IscU_like"/>
    <property type="match status" value="1"/>
</dbReference>
<dbReference type="PANTHER" id="PTHR10093">
    <property type="entry name" value="IRON-SULFUR CLUSTER ASSEMBLY ENZYME NIFU HOMOLOG"/>
    <property type="match status" value="1"/>
</dbReference>
<dbReference type="InterPro" id="IPR002871">
    <property type="entry name" value="NIF_FeS_clus_asmbl_NifU_N"/>
</dbReference>
<keyword evidence="3" id="KW-1185">Reference proteome</keyword>
<feature type="domain" description="NIF system FeS cluster assembly NifU N-terminal" evidence="1">
    <location>
        <begin position="2"/>
        <end position="122"/>
    </location>
</feature>
<dbReference type="RefSeq" id="WP_010077215.1">
    <property type="nucleotide sequence ID" value="NC_014393.1"/>
</dbReference>
<dbReference type="GO" id="GO:0051536">
    <property type="term" value="F:iron-sulfur cluster binding"/>
    <property type="evidence" value="ECO:0007669"/>
    <property type="project" value="InterPro"/>
</dbReference>
<sequence length="143" mass="15708">MEYSEKVMEHFTNPRNVGEIESADGIGEVGNPKCGDIMKIYLKVENDIIVDVKFKTFGCGSAIASSSMATELIKGKTLDEAWQLSNKAVAEALDGLPPVKMHCSVLAEEAIHKAINDYRVKNGLEPIATEHHSDHIHEEVHGH</sequence>
<dbReference type="STRING" id="573061.Clocel_1827"/>
<dbReference type="NCBIfam" id="TIGR03419">
    <property type="entry name" value="NifU_clost"/>
    <property type="match status" value="1"/>
</dbReference>
<protein>
    <submittedName>
        <fullName evidence="2">FeS cluster assembly scaffold protein NifU</fullName>
    </submittedName>
</protein>
<dbReference type="Proteomes" id="UP000002730">
    <property type="component" value="Chromosome"/>
</dbReference>
<dbReference type="InterPro" id="IPR017787">
    <property type="entry name" value="NIF_FeS_clus_asmbl_NifU-like"/>
</dbReference>
<dbReference type="GO" id="GO:0016226">
    <property type="term" value="P:iron-sulfur cluster assembly"/>
    <property type="evidence" value="ECO:0007669"/>
    <property type="project" value="InterPro"/>
</dbReference>
<evidence type="ECO:0000259" key="1">
    <source>
        <dbReference type="Pfam" id="PF01592"/>
    </source>
</evidence>
<dbReference type="eggNOG" id="COG0822">
    <property type="taxonomic scope" value="Bacteria"/>
</dbReference>
<dbReference type="GO" id="GO:0005506">
    <property type="term" value="F:iron ion binding"/>
    <property type="evidence" value="ECO:0007669"/>
    <property type="project" value="InterPro"/>
</dbReference>
<dbReference type="SUPFAM" id="SSF82649">
    <property type="entry name" value="SufE/NifU"/>
    <property type="match status" value="1"/>
</dbReference>
<name>D9SL55_CLOC7</name>
<dbReference type="Pfam" id="PF01592">
    <property type="entry name" value="NifU_N"/>
    <property type="match status" value="1"/>
</dbReference>
<proteinExistence type="predicted"/>
<dbReference type="EMBL" id="CP002160">
    <property type="protein sequence ID" value="ADL51571.1"/>
    <property type="molecule type" value="Genomic_DNA"/>
</dbReference>